<dbReference type="SUPFAM" id="SSF55486">
    <property type="entry name" value="Metalloproteases ('zincins'), catalytic domain"/>
    <property type="match status" value="1"/>
</dbReference>
<evidence type="ECO:0000313" key="3">
    <source>
        <dbReference type="Proteomes" id="UP000308707"/>
    </source>
</evidence>
<keyword evidence="3" id="KW-1185">Reference proteome</keyword>
<dbReference type="InterPro" id="IPR013517">
    <property type="entry name" value="FG-GAP"/>
</dbReference>
<dbReference type="EMBL" id="SZUA01000003">
    <property type="protein sequence ID" value="TKR29728.1"/>
    <property type="molecule type" value="Genomic_DNA"/>
</dbReference>
<comment type="caution">
    <text evidence="2">The sequence shown here is derived from an EMBL/GenBank/DDBJ whole genome shotgun (WGS) entry which is preliminary data.</text>
</comment>
<protein>
    <recommendedName>
        <fullName evidence="4">Peptidase M12B domain-containing protein</fullName>
    </recommendedName>
</protein>
<organism evidence="2 3">
    <name type="scientific">Luteimonas gilva</name>
    <dbReference type="NCBI Taxonomy" id="2572684"/>
    <lineage>
        <taxon>Bacteria</taxon>
        <taxon>Pseudomonadati</taxon>
        <taxon>Pseudomonadota</taxon>
        <taxon>Gammaproteobacteria</taxon>
        <taxon>Lysobacterales</taxon>
        <taxon>Lysobacteraceae</taxon>
        <taxon>Luteimonas</taxon>
    </lineage>
</organism>
<evidence type="ECO:0000256" key="1">
    <source>
        <dbReference type="ARBA" id="ARBA00022729"/>
    </source>
</evidence>
<dbReference type="InterPro" id="IPR024079">
    <property type="entry name" value="MetalloPept_cat_dom_sf"/>
</dbReference>
<dbReference type="GO" id="GO:0008237">
    <property type="term" value="F:metallopeptidase activity"/>
    <property type="evidence" value="ECO:0007669"/>
    <property type="project" value="InterPro"/>
</dbReference>
<dbReference type="Proteomes" id="UP000308707">
    <property type="component" value="Unassembled WGS sequence"/>
</dbReference>
<dbReference type="OrthoDB" id="1114329at2"/>
<dbReference type="SUPFAM" id="SSF69318">
    <property type="entry name" value="Integrin alpha N-terminal domain"/>
    <property type="match status" value="1"/>
</dbReference>
<proteinExistence type="predicted"/>
<dbReference type="Pfam" id="PF13517">
    <property type="entry name" value="FG-GAP_3"/>
    <property type="match status" value="2"/>
</dbReference>
<name>A0A4U5JN40_9GAMM</name>
<dbReference type="PANTHER" id="PTHR46580">
    <property type="entry name" value="SENSOR KINASE-RELATED"/>
    <property type="match status" value="1"/>
</dbReference>
<keyword evidence="1" id="KW-0732">Signal</keyword>
<gene>
    <name evidence="2" type="ORF">FCE95_16550</name>
</gene>
<evidence type="ECO:0008006" key="4">
    <source>
        <dbReference type="Google" id="ProtNLM"/>
    </source>
</evidence>
<dbReference type="Gene3D" id="3.40.390.10">
    <property type="entry name" value="Collagenase (Catalytic Domain)"/>
    <property type="match status" value="1"/>
</dbReference>
<dbReference type="AlphaFoldDB" id="A0A4U5JN40"/>
<dbReference type="InterPro" id="IPR028994">
    <property type="entry name" value="Integrin_alpha_N"/>
</dbReference>
<reference evidence="2 3" key="1">
    <citation type="submission" date="2019-04" db="EMBL/GenBank/DDBJ databases">
        <title>Reference strain of H23.</title>
        <authorList>
            <person name="Luo X."/>
        </authorList>
    </citation>
    <scope>NUCLEOTIDE SEQUENCE [LARGE SCALE GENOMIC DNA]</scope>
    <source>
        <strain evidence="2 3">H23</strain>
    </source>
</reference>
<dbReference type="PANTHER" id="PTHR46580:SF2">
    <property type="entry name" value="MAM DOMAIN-CONTAINING PROTEIN"/>
    <property type="match status" value="1"/>
</dbReference>
<evidence type="ECO:0000313" key="2">
    <source>
        <dbReference type="EMBL" id="TKR29728.1"/>
    </source>
</evidence>
<dbReference type="RefSeq" id="WP_137268131.1">
    <property type="nucleotide sequence ID" value="NZ_SZUA01000003.1"/>
</dbReference>
<sequence>MNSALVWTYPTLVDEADPIMRAHSLAAILLILTGCTSDWDSTRATSIAASGRPNAAERASALGASSAGMAAPRAFASLPDRGSLIAYEQGRKPRSSGAYKAYPVLLSEEHALKAAHAGGQLSIPSPDGGTIRLAYERHVEHPDGNWTWIGRNADGTSAVLTFGEKAVFGSVSIPGDEPLRLTTSMGGAWLVAGDRNRLPKRDPGVRRGGESDYFVPPKMAASNALSASLAPPVRHLTAAAAPVSAAAAAAAATTIDVAIGYTNGYAAALGGTSQAITRLNNLIEVTNQAYANSGINAQVKLVTTVAVNFQDDTDNGNALEKLSGYTNNGPTTPDPAFAGLRAAREAYGADLVALVRDFRTPQNNGCGIAWLIGSGGEPVTQEDAPFGYSVVSDGSDVDEGDGSTYFCRDESLAHEMGHNMGQAHNREDSTSAGAHPYSYGYRESTTNGFYTVMAYRLGNSSQTAIRYFANPSIQFSGRPTGVAGSADNALSMNQTMPIIAAFRASVGPVSKASKDVDGDGKSDVLWYQPTSRILAYWIMNGASVGRSYGQNLPAGYTLIANGDYDADGHADVVIKGQNGEMTLWRGDGNAFSASTISSGYPNSWNILGSPDVDGDGKSDLLWYQATSRTLAYWIMNASNVVRSSGQPLPAGYAVVANGDYYGDGRADVLLQGPYGDLHMWNGNGSNFGGPHVSDYPASWLIIGSPDVDGDGKSDVLWYQPSSRTLAYWIMSGANVVRAYGQPLPSGYTVVAIGDYYGDGRADVLLRGPYGDLHMWNGNGSTFGGPHVSDYPVSWEALP</sequence>
<dbReference type="Pfam" id="PF13583">
    <property type="entry name" value="Reprolysin_4"/>
    <property type="match status" value="1"/>
</dbReference>
<accession>A0A4U5JN40</accession>